<protein>
    <submittedName>
        <fullName evidence="3">Uncharacterized protein</fullName>
    </submittedName>
</protein>
<feature type="coiled-coil region" evidence="1">
    <location>
        <begin position="15"/>
        <end position="63"/>
    </location>
</feature>
<gene>
    <name evidence="3" type="ORF">A7P89_02915</name>
</gene>
<feature type="transmembrane region" description="Helical" evidence="2">
    <location>
        <begin position="86"/>
        <end position="107"/>
    </location>
</feature>
<keyword evidence="2" id="KW-0472">Membrane</keyword>
<dbReference type="EMBL" id="LXSH01000011">
    <property type="protein sequence ID" value="OAM23879.1"/>
    <property type="molecule type" value="Genomic_DNA"/>
</dbReference>
<organism evidence="3 4">
    <name type="scientific">Eikenella corrodens</name>
    <dbReference type="NCBI Taxonomy" id="539"/>
    <lineage>
        <taxon>Bacteria</taxon>
        <taxon>Pseudomonadati</taxon>
        <taxon>Pseudomonadota</taxon>
        <taxon>Betaproteobacteria</taxon>
        <taxon>Neisseriales</taxon>
        <taxon>Neisseriaceae</taxon>
        <taxon>Eikenella</taxon>
    </lineage>
</organism>
<proteinExistence type="predicted"/>
<keyword evidence="2" id="KW-0812">Transmembrane</keyword>
<name>A0A1A9RTL7_EIKCO</name>
<feature type="transmembrane region" description="Helical" evidence="2">
    <location>
        <begin position="127"/>
        <end position="149"/>
    </location>
</feature>
<dbReference type="Proteomes" id="UP000078103">
    <property type="component" value="Unassembled WGS sequence"/>
</dbReference>
<sequence>MLLNDYLGNKSFQAFLNYEENIKKIEQQSITLKETSDKIQKSVDEKLERVEQLSDTLENIKQGFNFVALSDGFSRMLNEKKASKKWILSLLFLIAVIISVIPVFKMISACEMIPICKIFSDGGTNLTWQQIAISAGLELVLIYFFRVVLFHYRTMQTQIMQLDLRLSLCQFIQSYAEYAKEIKTNDKDALDKFENLIFSSILSSDEKIPSTFDGLEQLNSLIKQFKQ</sequence>
<evidence type="ECO:0000256" key="2">
    <source>
        <dbReference type="SAM" id="Phobius"/>
    </source>
</evidence>
<accession>A0A1A9RTL7</accession>
<keyword evidence="2" id="KW-1133">Transmembrane helix</keyword>
<keyword evidence="1" id="KW-0175">Coiled coil</keyword>
<reference evidence="4" key="1">
    <citation type="submission" date="2016-05" db="EMBL/GenBank/DDBJ databases">
        <title>Draft genome of Corynebacterium afermentans subsp. afermentans LCDC 88199T.</title>
        <authorList>
            <person name="Bernier A.-M."/>
            <person name="Bernard K."/>
        </authorList>
    </citation>
    <scope>NUCLEOTIDE SEQUENCE [LARGE SCALE GENOMIC DNA]</scope>
    <source>
        <strain evidence="4">NML120819</strain>
    </source>
</reference>
<evidence type="ECO:0000256" key="1">
    <source>
        <dbReference type="SAM" id="Coils"/>
    </source>
</evidence>
<dbReference type="AlphaFoldDB" id="A0A1A9RTL7"/>
<comment type="caution">
    <text evidence="3">The sequence shown here is derived from an EMBL/GenBank/DDBJ whole genome shotgun (WGS) entry which is preliminary data.</text>
</comment>
<evidence type="ECO:0000313" key="4">
    <source>
        <dbReference type="Proteomes" id="UP000078103"/>
    </source>
</evidence>
<evidence type="ECO:0000313" key="3">
    <source>
        <dbReference type="EMBL" id="OAM23879.1"/>
    </source>
</evidence>